<dbReference type="InterPro" id="IPR002481">
    <property type="entry name" value="FUR"/>
</dbReference>
<name>A0A7W4QCA6_9GAMM</name>
<dbReference type="EMBL" id="JACJUD010000002">
    <property type="protein sequence ID" value="MBB2494761.1"/>
    <property type="molecule type" value="Genomic_DNA"/>
</dbReference>
<protein>
    <submittedName>
        <fullName evidence="1">Transcriptional repressor</fullName>
    </submittedName>
</protein>
<dbReference type="Pfam" id="PF01475">
    <property type="entry name" value="FUR"/>
    <property type="match status" value="1"/>
</dbReference>
<dbReference type="InterPro" id="IPR036390">
    <property type="entry name" value="WH_DNA-bd_sf"/>
</dbReference>
<keyword evidence="2" id="KW-1185">Reference proteome</keyword>
<dbReference type="GO" id="GO:0003700">
    <property type="term" value="F:DNA-binding transcription factor activity"/>
    <property type="evidence" value="ECO:0007669"/>
    <property type="project" value="InterPro"/>
</dbReference>
<gene>
    <name evidence="1" type="ORF">H3H51_06985</name>
</gene>
<organism evidence="1 2">
    <name type="scientific">Aquipseudomonas ullengensis</name>
    <dbReference type="NCBI Taxonomy" id="2759166"/>
    <lineage>
        <taxon>Bacteria</taxon>
        <taxon>Pseudomonadati</taxon>
        <taxon>Pseudomonadota</taxon>
        <taxon>Gammaproteobacteria</taxon>
        <taxon>Pseudomonadales</taxon>
        <taxon>Pseudomonadaceae</taxon>
        <taxon>Aquipseudomonas</taxon>
    </lineage>
</organism>
<evidence type="ECO:0000313" key="1">
    <source>
        <dbReference type="EMBL" id="MBB2494761.1"/>
    </source>
</evidence>
<dbReference type="Proteomes" id="UP000542720">
    <property type="component" value="Unassembled WGS sequence"/>
</dbReference>
<dbReference type="Gene3D" id="1.10.10.10">
    <property type="entry name" value="Winged helix-like DNA-binding domain superfamily/Winged helix DNA-binding domain"/>
    <property type="match status" value="1"/>
</dbReference>
<dbReference type="SUPFAM" id="SSF46785">
    <property type="entry name" value="Winged helix' DNA-binding domain"/>
    <property type="match status" value="1"/>
</dbReference>
<proteinExistence type="predicted"/>
<dbReference type="RefSeq" id="WP_183088331.1">
    <property type="nucleotide sequence ID" value="NZ_JACJUD010000002.1"/>
</dbReference>
<sequence>MSQHQQLKSLLQGAGLKVSLVRLKILEVLQHAECEGRGLSSRAVHAELLQANEQISLLTVRQVLCRLGACGLVARGEDALYRLIVRAVAA</sequence>
<comment type="caution">
    <text evidence="1">The sequence shown here is derived from an EMBL/GenBank/DDBJ whole genome shotgun (WGS) entry which is preliminary data.</text>
</comment>
<evidence type="ECO:0000313" key="2">
    <source>
        <dbReference type="Proteomes" id="UP000542720"/>
    </source>
</evidence>
<dbReference type="InterPro" id="IPR036388">
    <property type="entry name" value="WH-like_DNA-bd_sf"/>
</dbReference>
<reference evidence="1 2" key="1">
    <citation type="submission" date="2020-08" db="EMBL/GenBank/DDBJ databases">
        <authorList>
            <person name="Kim C.M."/>
        </authorList>
    </citation>
    <scope>NUCLEOTIDE SEQUENCE [LARGE SCALE GENOMIC DNA]</scope>
    <source>
        <strain evidence="1 2">UL070</strain>
    </source>
</reference>
<dbReference type="AlphaFoldDB" id="A0A7W4QCA6"/>
<accession>A0A7W4QCA6</accession>